<accession>A0ABW4YXQ0</accession>
<dbReference type="EMBL" id="JBHUHD010000001">
    <property type="protein sequence ID" value="MFD2140884.1"/>
    <property type="molecule type" value="Genomic_DNA"/>
</dbReference>
<dbReference type="InterPro" id="IPR014710">
    <property type="entry name" value="RmlC-like_jellyroll"/>
</dbReference>
<evidence type="ECO:0000313" key="2">
    <source>
        <dbReference type="Proteomes" id="UP001597299"/>
    </source>
</evidence>
<dbReference type="InterPro" id="IPR011051">
    <property type="entry name" value="RmlC_Cupin_sf"/>
</dbReference>
<dbReference type="Gene3D" id="2.60.120.10">
    <property type="entry name" value="Jelly Rolls"/>
    <property type="match status" value="1"/>
</dbReference>
<comment type="caution">
    <text evidence="1">The sequence shown here is derived from an EMBL/GenBank/DDBJ whole genome shotgun (WGS) entry which is preliminary data.</text>
</comment>
<dbReference type="SUPFAM" id="SSF51182">
    <property type="entry name" value="RmlC-like cupins"/>
    <property type="match status" value="1"/>
</dbReference>
<sequence>MSLKVLTMSDYAVTPWKNGGGITRDVFLFPEGATHESFDIRLSLAPIVTEGAFSSFPGIDRHITRLSAASLGLAFGTETRELKRLEPLYFDSVLQPRSVLAEGPAQVLNVMTRRGRWNAQVMPVVGATEPLLAVPDGGFVVLHAVSGTWQVGDRVGSAIVRPGETLVSREEATLRASSQRDGEAIVAFLSPTRRPEAKIDFSNLGEQ</sequence>
<dbReference type="RefSeq" id="WP_246548123.1">
    <property type="nucleotide sequence ID" value="NZ_JAHBGB010000002.1"/>
</dbReference>
<evidence type="ECO:0000313" key="1">
    <source>
        <dbReference type="EMBL" id="MFD2140884.1"/>
    </source>
</evidence>
<gene>
    <name evidence="1" type="ORF">ACFSNC_10770</name>
</gene>
<name>A0ABW4YXQ0_9HYPH</name>
<organism evidence="1 2">
    <name type="scientific">Ancylobacter oerskovii</name>
    <dbReference type="NCBI Taxonomy" id="459519"/>
    <lineage>
        <taxon>Bacteria</taxon>
        <taxon>Pseudomonadati</taxon>
        <taxon>Pseudomonadota</taxon>
        <taxon>Alphaproteobacteria</taxon>
        <taxon>Hyphomicrobiales</taxon>
        <taxon>Xanthobacteraceae</taxon>
        <taxon>Ancylobacter</taxon>
    </lineage>
</organism>
<dbReference type="Pfam" id="PF05962">
    <property type="entry name" value="HutD"/>
    <property type="match status" value="1"/>
</dbReference>
<dbReference type="PANTHER" id="PTHR37943:SF1">
    <property type="entry name" value="PROTEIN VES"/>
    <property type="match status" value="1"/>
</dbReference>
<dbReference type="PANTHER" id="PTHR37943">
    <property type="entry name" value="PROTEIN VES"/>
    <property type="match status" value="1"/>
</dbReference>
<dbReference type="InterPro" id="IPR010282">
    <property type="entry name" value="Uncharacterised_HutD/Ves"/>
</dbReference>
<dbReference type="Proteomes" id="UP001597299">
    <property type="component" value="Unassembled WGS sequence"/>
</dbReference>
<reference evidence="2" key="1">
    <citation type="journal article" date="2019" name="Int. J. Syst. Evol. Microbiol.">
        <title>The Global Catalogue of Microorganisms (GCM) 10K type strain sequencing project: providing services to taxonomists for standard genome sequencing and annotation.</title>
        <authorList>
            <consortium name="The Broad Institute Genomics Platform"/>
            <consortium name="The Broad Institute Genome Sequencing Center for Infectious Disease"/>
            <person name="Wu L."/>
            <person name="Ma J."/>
        </authorList>
    </citation>
    <scope>NUCLEOTIDE SEQUENCE [LARGE SCALE GENOMIC DNA]</scope>
    <source>
        <strain evidence="2">CCM 7435</strain>
    </source>
</reference>
<keyword evidence="2" id="KW-1185">Reference proteome</keyword>
<protein>
    <submittedName>
        <fullName evidence="1">HutD family protein</fullName>
    </submittedName>
</protein>
<proteinExistence type="predicted"/>